<dbReference type="AlphaFoldDB" id="A0ABD3PQF1"/>
<dbReference type="InterPro" id="IPR009057">
    <property type="entry name" value="Homeodomain-like_sf"/>
</dbReference>
<dbReference type="InterPro" id="IPR001005">
    <property type="entry name" value="SANT/Myb"/>
</dbReference>
<protein>
    <recommendedName>
        <fullName evidence="5">HTH myb-type domain-containing protein</fullName>
    </recommendedName>
</protein>
<proteinExistence type="predicted"/>
<dbReference type="Pfam" id="PF13921">
    <property type="entry name" value="Myb_DNA-bind_6"/>
    <property type="match status" value="1"/>
</dbReference>
<dbReference type="Gene3D" id="1.10.10.60">
    <property type="entry name" value="Homeodomain-like"/>
    <property type="match status" value="1"/>
</dbReference>
<dbReference type="PANTHER" id="PTHR45614">
    <property type="entry name" value="MYB PROTEIN-RELATED"/>
    <property type="match status" value="1"/>
</dbReference>
<keyword evidence="4" id="KW-1185">Reference proteome</keyword>
<evidence type="ECO:0000259" key="1">
    <source>
        <dbReference type="PROSITE" id="PS50090"/>
    </source>
</evidence>
<dbReference type="InterPro" id="IPR017930">
    <property type="entry name" value="Myb_dom"/>
</dbReference>
<feature type="domain" description="Myb-like" evidence="1">
    <location>
        <begin position="1"/>
        <end position="40"/>
    </location>
</feature>
<dbReference type="EMBL" id="JALLAZ020000659">
    <property type="protein sequence ID" value="KAL3790052.1"/>
    <property type="molecule type" value="Genomic_DNA"/>
</dbReference>
<evidence type="ECO:0000259" key="2">
    <source>
        <dbReference type="PROSITE" id="PS51294"/>
    </source>
</evidence>
<feature type="domain" description="HTH myb-type" evidence="2">
    <location>
        <begin position="1"/>
        <end position="44"/>
    </location>
</feature>
<dbReference type="CDD" id="cd00167">
    <property type="entry name" value="SANT"/>
    <property type="match status" value="1"/>
</dbReference>
<evidence type="ECO:0008006" key="5">
    <source>
        <dbReference type="Google" id="ProtNLM"/>
    </source>
</evidence>
<gene>
    <name evidence="3" type="ORF">ACHAW5_011077</name>
</gene>
<reference evidence="3 4" key="1">
    <citation type="submission" date="2024-10" db="EMBL/GenBank/DDBJ databases">
        <title>Updated reference genomes for cyclostephanoid diatoms.</title>
        <authorList>
            <person name="Roberts W.R."/>
            <person name="Alverson A.J."/>
        </authorList>
    </citation>
    <scope>NUCLEOTIDE SEQUENCE [LARGE SCALE GENOMIC DNA]</scope>
    <source>
        <strain evidence="3 4">AJA276-08</strain>
    </source>
</reference>
<organism evidence="3 4">
    <name type="scientific">Stephanodiscus triporus</name>
    <dbReference type="NCBI Taxonomy" id="2934178"/>
    <lineage>
        <taxon>Eukaryota</taxon>
        <taxon>Sar</taxon>
        <taxon>Stramenopiles</taxon>
        <taxon>Ochrophyta</taxon>
        <taxon>Bacillariophyta</taxon>
        <taxon>Coscinodiscophyceae</taxon>
        <taxon>Thalassiosirophycidae</taxon>
        <taxon>Stephanodiscales</taxon>
        <taxon>Stephanodiscaceae</taxon>
        <taxon>Stephanodiscus</taxon>
    </lineage>
</organism>
<dbReference type="SUPFAM" id="SSF46689">
    <property type="entry name" value="Homeodomain-like"/>
    <property type="match status" value="1"/>
</dbReference>
<dbReference type="PROSITE" id="PS50090">
    <property type="entry name" value="MYB_LIKE"/>
    <property type="match status" value="1"/>
</dbReference>
<name>A0ABD3PQF1_9STRA</name>
<dbReference type="InterPro" id="IPR050560">
    <property type="entry name" value="MYB_TF"/>
</dbReference>
<dbReference type="Proteomes" id="UP001530315">
    <property type="component" value="Unassembled WGS sequence"/>
</dbReference>
<dbReference type="PANTHER" id="PTHR45614:SF274">
    <property type="entry name" value="MYB-LIKE DNA-BINDING PROTEIN"/>
    <property type="match status" value="1"/>
</dbReference>
<evidence type="ECO:0000313" key="3">
    <source>
        <dbReference type="EMBL" id="KAL3790052.1"/>
    </source>
</evidence>
<accession>A0ABD3PQF1</accession>
<evidence type="ECO:0000313" key="4">
    <source>
        <dbReference type="Proteomes" id="UP001530315"/>
    </source>
</evidence>
<dbReference type="PROSITE" id="PS51294">
    <property type="entry name" value="HTH_MYB"/>
    <property type="match status" value="1"/>
</dbReference>
<sequence>MKLTMLVRKHGLRYGTWIKIAKEIPGRNNIQCHSRWVNNLDPQISKAPWSQEEYRIILQFHPFQVRR</sequence>
<comment type="caution">
    <text evidence="3">The sequence shown here is derived from an EMBL/GenBank/DDBJ whole genome shotgun (WGS) entry which is preliminary data.</text>
</comment>